<dbReference type="AlphaFoldDB" id="A0A1H4UZA4"/>
<protein>
    <submittedName>
        <fullName evidence="1">Uncharacterized protein</fullName>
    </submittedName>
</protein>
<organism evidence="1 2">
    <name type="scientific">Tsukamurella tyrosinosolvens</name>
    <dbReference type="NCBI Taxonomy" id="57704"/>
    <lineage>
        <taxon>Bacteria</taxon>
        <taxon>Bacillati</taxon>
        <taxon>Actinomycetota</taxon>
        <taxon>Actinomycetes</taxon>
        <taxon>Mycobacteriales</taxon>
        <taxon>Tsukamurellaceae</taxon>
        <taxon>Tsukamurella</taxon>
    </lineage>
</organism>
<accession>A0A1H4UZA4</accession>
<dbReference type="EMBL" id="FNSA01000003">
    <property type="protein sequence ID" value="SEC73531.1"/>
    <property type="molecule type" value="Genomic_DNA"/>
</dbReference>
<dbReference type="RefSeq" id="WP_068740229.1">
    <property type="nucleotide sequence ID" value="NZ_FNSA01000003.1"/>
</dbReference>
<name>A0A1H4UZA4_TSUTY</name>
<reference evidence="2" key="1">
    <citation type="submission" date="2016-10" db="EMBL/GenBank/DDBJ databases">
        <authorList>
            <person name="Varghese N."/>
            <person name="Submissions S."/>
        </authorList>
    </citation>
    <scope>NUCLEOTIDE SEQUENCE [LARGE SCALE GENOMIC DNA]</scope>
    <source>
        <strain evidence="2">DSM 44234</strain>
    </source>
</reference>
<dbReference type="OrthoDB" id="4763550at2"/>
<dbReference type="STRING" id="57704.SAMN04489793_3074"/>
<keyword evidence="2" id="KW-1185">Reference proteome</keyword>
<sequence length="291" mass="32164">MTIALRLTNGTLIVPTRLQRDGYRGSESVVESATVHADRGFVVLDPGTTEFTIAGPPETEKAAVLLRYERITTVPGLPEAVTTDEEMADLRTRWENVDAFYRRVEDVTTSTSTPTRTVSVADMRILDVDHEQIAHDAAGWEPDPEYLGIPSQLAALVPGRLRGVPQLVEDQIKGKDRRVNLWPARHGQETATLLVEFQVAYEDARTRMVKKDPTNNRRNAKRVPITDTKYVELHTQVPLTIAATSPDIAHAEVDRIVGDIEAQLGEPVALCTACAGDGLVLTGDVRPWTRR</sequence>
<dbReference type="Proteomes" id="UP000182241">
    <property type="component" value="Unassembled WGS sequence"/>
</dbReference>
<evidence type="ECO:0000313" key="2">
    <source>
        <dbReference type="Proteomes" id="UP000182241"/>
    </source>
</evidence>
<gene>
    <name evidence="1" type="ORF">SAMN04489793_3074</name>
</gene>
<evidence type="ECO:0000313" key="1">
    <source>
        <dbReference type="EMBL" id="SEC73531.1"/>
    </source>
</evidence>
<proteinExistence type="predicted"/>